<feature type="domain" description="Ribosomal RNA methyltransferase FtsJ" evidence="10">
    <location>
        <begin position="21"/>
        <end position="220"/>
    </location>
</feature>
<comment type="similarity">
    <text evidence="9">Belongs to the class I-like SAM-binding methyltransferase superfamily. RNA methyltransferase RlmE family. TRM7 subfamily.</text>
</comment>
<sequence length="315" mass="33698">MGRTSKDKRDIYYRKAKEEGWRARSAFKLLQIDEDFDVFTGVKRAVDLCAAPGSWSQVLSRRLYLAQRGATGVGAGEGGSSPEDGKSQDPVVVAVDLQPMAPVEGVVQIQGDITSAETASEVIGHFAGEKADLVVSDGAPDVTGLHDLDEFVQSQLILAALTIVTHVLKSGGTFIAKVFRGKNVQLLYSQLKMFFPLVTVTKPRSSRNASIEAFVVCQGYSPPPGFEPEMLRRVLEGKITLNSLGGGGGDSQSAKLVVPFVACGDLQGWDSEKTYQAAEVSAGQGGEGAVSLLPVQPPIAPPYKKALELIKHRRK</sequence>
<keyword evidence="12" id="KW-1185">Reference proteome</keyword>
<dbReference type="PANTHER" id="PTHR10920:SF12">
    <property type="entry name" value="TRNA (CYTIDINE(32)_GUANOSINE(34)-2'-O)-METHYLTRANSFERASE-RELATED"/>
    <property type="match status" value="1"/>
</dbReference>
<protein>
    <recommendedName>
        <fullName evidence="9">Putative tRNA (cytidine(32)/guanosine(34)-2'-O)-methyltransferase</fullName>
        <ecNumber evidence="9">2.1.1.205</ecNumber>
    </recommendedName>
    <alternativeName>
        <fullName evidence="9">2'-O-ribose RNA methyltransferase TRM7 homolog</fullName>
    </alternativeName>
</protein>
<reference evidence="11 12" key="1">
    <citation type="submission" date="2024-03" db="EMBL/GenBank/DDBJ databases">
        <title>Complete genome sequence of the green alga Chloropicon roscoffensis RCC1871.</title>
        <authorList>
            <person name="Lemieux C."/>
            <person name="Pombert J.-F."/>
            <person name="Otis C."/>
            <person name="Turmel M."/>
        </authorList>
    </citation>
    <scope>NUCLEOTIDE SEQUENCE [LARGE SCALE GENOMIC DNA]</scope>
    <source>
        <strain evidence="11 12">RCC1871</strain>
    </source>
</reference>
<feature type="binding site" evidence="9">
    <location>
        <position position="53"/>
    </location>
    <ligand>
        <name>S-adenosyl-L-methionine</name>
        <dbReference type="ChEBI" id="CHEBI:59789"/>
    </ligand>
</feature>
<evidence type="ECO:0000256" key="1">
    <source>
        <dbReference type="ARBA" id="ARBA00004123"/>
    </source>
</evidence>
<evidence type="ECO:0000313" key="11">
    <source>
        <dbReference type="EMBL" id="WZN59209.1"/>
    </source>
</evidence>
<evidence type="ECO:0000313" key="12">
    <source>
        <dbReference type="Proteomes" id="UP001472866"/>
    </source>
</evidence>
<dbReference type="GO" id="GO:0106340">
    <property type="term" value="F:tRNA (guanosine(34)-2'-O)-methyltransferase activity"/>
    <property type="evidence" value="ECO:0007669"/>
    <property type="project" value="UniProtKB-ARBA"/>
</dbReference>
<evidence type="ECO:0000256" key="6">
    <source>
        <dbReference type="ARBA" id="ARBA00022691"/>
    </source>
</evidence>
<feature type="binding site" evidence="9">
    <location>
        <position position="96"/>
    </location>
    <ligand>
        <name>S-adenosyl-L-methionine</name>
        <dbReference type="ChEBI" id="CHEBI:59789"/>
    </ligand>
</feature>
<evidence type="ECO:0000256" key="3">
    <source>
        <dbReference type="ARBA" id="ARBA00022490"/>
    </source>
</evidence>
<evidence type="ECO:0000256" key="9">
    <source>
        <dbReference type="HAMAP-Rule" id="MF_03162"/>
    </source>
</evidence>
<accession>A0AAX4P083</accession>
<evidence type="ECO:0000256" key="5">
    <source>
        <dbReference type="ARBA" id="ARBA00022679"/>
    </source>
</evidence>
<dbReference type="HAMAP" id="MF_03162">
    <property type="entry name" value="RNA_methyltr_E_TRM7"/>
    <property type="match status" value="1"/>
</dbReference>
<evidence type="ECO:0000256" key="7">
    <source>
        <dbReference type="ARBA" id="ARBA00022694"/>
    </source>
</evidence>
<dbReference type="InterPro" id="IPR050082">
    <property type="entry name" value="RNA_methyltr_RlmE"/>
</dbReference>
<dbReference type="InterPro" id="IPR028590">
    <property type="entry name" value="RNA_methyltr_E_TRM7"/>
</dbReference>
<evidence type="ECO:0000256" key="2">
    <source>
        <dbReference type="ARBA" id="ARBA00004496"/>
    </source>
</evidence>
<dbReference type="GO" id="GO:0005737">
    <property type="term" value="C:cytoplasm"/>
    <property type="evidence" value="ECO:0007669"/>
    <property type="project" value="UniProtKB-SubCell"/>
</dbReference>
<comment type="catalytic activity">
    <reaction evidence="8 9">
        <text>cytidine(32)/guanosine(34) in tRNA + 2 S-adenosyl-L-methionine = 2'-O-methylcytidine(32)/2'-O-methylguanosine(34) in tRNA + 2 S-adenosyl-L-homocysteine + 2 H(+)</text>
        <dbReference type="Rhea" id="RHEA:42396"/>
        <dbReference type="Rhea" id="RHEA-COMP:10246"/>
        <dbReference type="Rhea" id="RHEA-COMP:10247"/>
        <dbReference type="ChEBI" id="CHEBI:15378"/>
        <dbReference type="ChEBI" id="CHEBI:57856"/>
        <dbReference type="ChEBI" id="CHEBI:59789"/>
        <dbReference type="ChEBI" id="CHEBI:74269"/>
        <dbReference type="ChEBI" id="CHEBI:74445"/>
        <dbReference type="ChEBI" id="CHEBI:74495"/>
        <dbReference type="ChEBI" id="CHEBI:82748"/>
        <dbReference type="EC" id="2.1.1.205"/>
    </reaction>
</comment>
<dbReference type="EMBL" id="CP151501">
    <property type="protein sequence ID" value="WZN59209.1"/>
    <property type="molecule type" value="Genomic_DNA"/>
</dbReference>
<keyword evidence="3 9" id="KW-0963">Cytoplasm</keyword>
<dbReference type="Gene3D" id="3.40.50.150">
    <property type="entry name" value="Vaccinia Virus protein VP39"/>
    <property type="match status" value="1"/>
</dbReference>
<feature type="binding site" evidence="9">
    <location>
        <position position="112"/>
    </location>
    <ligand>
        <name>S-adenosyl-L-methionine</name>
        <dbReference type="ChEBI" id="CHEBI:59789"/>
    </ligand>
</feature>
<dbReference type="GO" id="GO:0002128">
    <property type="term" value="P:tRNA nucleoside ribose methylation"/>
    <property type="evidence" value="ECO:0007669"/>
    <property type="project" value="UniProtKB-UniRule"/>
</dbReference>
<organism evidence="11 12">
    <name type="scientific">Chloropicon roscoffensis</name>
    <dbReference type="NCBI Taxonomy" id="1461544"/>
    <lineage>
        <taxon>Eukaryota</taxon>
        <taxon>Viridiplantae</taxon>
        <taxon>Chlorophyta</taxon>
        <taxon>Chloropicophyceae</taxon>
        <taxon>Chloropicales</taxon>
        <taxon>Chloropicaceae</taxon>
        <taxon>Chloropicon</taxon>
    </lineage>
</organism>
<keyword evidence="6 9" id="KW-0949">S-adenosyl-L-methionine</keyword>
<gene>
    <name evidence="11" type="ORF">HKI87_01g07340</name>
</gene>
<comment type="subcellular location">
    <subcellularLocation>
        <location evidence="2 9">Cytoplasm</location>
    </subcellularLocation>
    <subcellularLocation>
        <location evidence="1">Nucleus</location>
    </subcellularLocation>
</comment>
<proteinExistence type="inferred from homology"/>
<feature type="binding site" evidence="9">
    <location>
        <position position="55"/>
    </location>
    <ligand>
        <name>S-adenosyl-L-methionine</name>
        <dbReference type="ChEBI" id="CHEBI:59789"/>
    </ligand>
</feature>
<dbReference type="Proteomes" id="UP001472866">
    <property type="component" value="Chromosome 01"/>
</dbReference>
<dbReference type="FunFam" id="3.40.50.150:FF:000040">
    <property type="entry name" value="Putative ribosomal RNA methyltransferase 1"/>
    <property type="match status" value="1"/>
</dbReference>
<evidence type="ECO:0000256" key="4">
    <source>
        <dbReference type="ARBA" id="ARBA00022603"/>
    </source>
</evidence>
<dbReference type="SUPFAM" id="SSF53335">
    <property type="entry name" value="S-adenosyl-L-methionine-dependent methyltransferases"/>
    <property type="match status" value="1"/>
</dbReference>
<dbReference type="GO" id="GO:0002181">
    <property type="term" value="P:cytoplasmic translation"/>
    <property type="evidence" value="ECO:0007669"/>
    <property type="project" value="UniProtKB-UniRule"/>
</dbReference>
<dbReference type="EC" id="2.1.1.205" evidence="9"/>
<evidence type="ECO:0000256" key="8">
    <source>
        <dbReference type="ARBA" id="ARBA00048902"/>
    </source>
</evidence>
<dbReference type="Pfam" id="PF01728">
    <property type="entry name" value="FtsJ"/>
    <property type="match status" value="1"/>
</dbReference>
<dbReference type="AlphaFoldDB" id="A0AAX4P083"/>
<keyword evidence="7 9" id="KW-0819">tRNA processing</keyword>
<name>A0AAX4P083_9CHLO</name>
<dbReference type="InterPro" id="IPR002877">
    <property type="entry name" value="RNA_MeTrfase_FtsJ_dom"/>
</dbReference>
<dbReference type="InterPro" id="IPR015507">
    <property type="entry name" value="rRNA-MeTfrase_E"/>
</dbReference>
<dbReference type="PANTHER" id="PTHR10920">
    <property type="entry name" value="RIBOSOMAL RNA METHYLTRANSFERASE"/>
    <property type="match status" value="1"/>
</dbReference>
<keyword evidence="4 9" id="KW-0489">Methyltransferase</keyword>
<evidence type="ECO:0000259" key="10">
    <source>
        <dbReference type="Pfam" id="PF01728"/>
    </source>
</evidence>
<feature type="active site" description="Proton acceptor" evidence="9">
    <location>
        <position position="177"/>
    </location>
</feature>
<dbReference type="HAMAP" id="MF_01547">
    <property type="entry name" value="RNA_methyltr_E"/>
    <property type="match status" value="1"/>
</dbReference>
<dbReference type="InterPro" id="IPR029063">
    <property type="entry name" value="SAM-dependent_MTases_sf"/>
</dbReference>
<feature type="binding site" evidence="9">
    <location>
        <position position="137"/>
    </location>
    <ligand>
        <name>S-adenosyl-L-methionine</name>
        <dbReference type="ChEBI" id="CHEBI:59789"/>
    </ligand>
</feature>
<comment type="function">
    <text evidence="9">Methylates the 2'-O-ribose of nucleotides at positions 32 and 34 of the tRNA anticodon loop of substrate tRNAs.</text>
</comment>
<dbReference type="GO" id="GO:0005634">
    <property type="term" value="C:nucleus"/>
    <property type="evidence" value="ECO:0007669"/>
    <property type="project" value="UniProtKB-SubCell"/>
</dbReference>
<keyword evidence="5 9" id="KW-0808">Transferase</keyword>